<reference evidence="2" key="1">
    <citation type="journal article" date="2023" name="Plant J.">
        <title>The genome of the king protea, Protea cynaroides.</title>
        <authorList>
            <person name="Chang J."/>
            <person name="Duong T.A."/>
            <person name="Schoeman C."/>
            <person name="Ma X."/>
            <person name="Roodt D."/>
            <person name="Barker N."/>
            <person name="Li Z."/>
            <person name="Van de Peer Y."/>
            <person name="Mizrachi E."/>
        </authorList>
    </citation>
    <scope>NUCLEOTIDE SEQUENCE</scope>
    <source>
        <tissue evidence="2">Young leaves</tissue>
    </source>
</reference>
<dbReference type="Proteomes" id="UP001141806">
    <property type="component" value="Unassembled WGS sequence"/>
</dbReference>
<feature type="compositionally biased region" description="Polar residues" evidence="1">
    <location>
        <begin position="44"/>
        <end position="57"/>
    </location>
</feature>
<evidence type="ECO:0000256" key="1">
    <source>
        <dbReference type="SAM" id="MobiDB-lite"/>
    </source>
</evidence>
<organism evidence="2 3">
    <name type="scientific">Protea cynaroides</name>
    <dbReference type="NCBI Taxonomy" id="273540"/>
    <lineage>
        <taxon>Eukaryota</taxon>
        <taxon>Viridiplantae</taxon>
        <taxon>Streptophyta</taxon>
        <taxon>Embryophyta</taxon>
        <taxon>Tracheophyta</taxon>
        <taxon>Spermatophyta</taxon>
        <taxon>Magnoliopsida</taxon>
        <taxon>Proteales</taxon>
        <taxon>Proteaceae</taxon>
        <taxon>Protea</taxon>
    </lineage>
</organism>
<evidence type="ECO:0000313" key="3">
    <source>
        <dbReference type="Proteomes" id="UP001141806"/>
    </source>
</evidence>
<protein>
    <submittedName>
        <fullName evidence="2">Uncharacterized protein</fullName>
    </submittedName>
</protein>
<accession>A0A9Q0JY66</accession>
<proteinExistence type="predicted"/>
<sequence length="104" mass="11201">MMIHGCDPFARCPLLPARPHGLEIKRIPPTAGLIEKAKFIDLQGSTTRNSTPAMNSSGGDGVFRRKKTEASLGKSLQLTPPSSTTSMALQFQALPLQLSRNKAI</sequence>
<dbReference type="EMBL" id="JAMYWD010000011">
    <property type="protein sequence ID" value="KAJ4955832.1"/>
    <property type="molecule type" value="Genomic_DNA"/>
</dbReference>
<name>A0A9Q0JY66_9MAGN</name>
<comment type="caution">
    <text evidence="2">The sequence shown here is derived from an EMBL/GenBank/DDBJ whole genome shotgun (WGS) entry which is preliminary data.</text>
</comment>
<evidence type="ECO:0000313" key="2">
    <source>
        <dbReference type="EMBL" id="KAJ4955832.1"/>
    </source>
</evidence>
<feature type="region of interest" description="Disordered" evidence="1">
    <location>
        <begin position="44"/>
        <end position="84"/>
    </location>
</feature>
<dbReference type="AlphaFoldDB" id="A0A9Q0JY66"/>
<keyword evidence="3" id="KW-1185">Reference proteome</keyword>
<gene>
    <name evidence="2" type="ORF">NE237_012615</name>
</gene>